<dbReference type="InterPro" id="IPR029058">
    <property type="entry name" value="AB_hydrolase_fold"/>
</dbReference>
<protein>
    <recommendedName>
        <fullName evidence="3">AB hydrolase-1 domain-containing protein</fullName>
    </recommendedName>
</protein>
<organism evidence="1 2">
    <name type="scientific">Streptomyces yatensis</name>
    <dbReference type="NCBI Taxonomy" id="155177"/>
    <lineage>
        <taxon>Bacteria</taxon>
        <taxon>Bacillati</taxon>
        <taxon>Actinomycetota</taxon>
        <taxon>Actinomycetes</taxon>
        <taxon>Kitasatosporales</taxon>
        <taxon>Streptomycetaceae</taxon>
        <taxon>Streptomyces</taxon>
        <taxon>Streptomyces violaceusniger group</taxon>
    </lineage>
</organism>
<dbReference type="EMBL" id="BAAALR010000007">
    <property type="protein sequence ID" value="GAA1669055.1"/>
    <property type="molecule type" value="Genomic_DNA"/>
</dbReference>
<accession>A0ABP4SFD0</accession>
<dbReference type="RefSeq" id="WP_211125788.1">
    <property type="nucleotide sequence ID" value="NZ_BAAALR010000007.1"/>
</dbReference>
<dbReference type="Gene3D" id="3.40.50.1820">
    <property type="entry name" value="alpha/beta hydrolase"/>
    <property type="match status" value="1"/>
</dbReference>
<sequence length="140" mass="16286">MWHFGLFQLPLAEQLIAGHERVFVRGFIGGLLVSKSAFTQSDYDFYAHYLKEPDRTLAWMRMYRQLREDVRQNKKFLAEGKLRMPILAIGGQASFGGKIADRWRDYALNVHGRVLKGSGHWVTEEKPREVTAMLQSFLRK</sequence>
<evidence type="ECO:0000313" key="1">
    <source>
        <dbReference type="EMBL" id="GAA1669055.1"/>
    </source>
</evidence>
<evidence type="ECO:0000313" key="2">
    <source>
        <dbReference type="Proteomes" id="UP001499947"/>
    </source>
</evidence>
<dbReference type="Proteomes" id="UP001499947">
    <property type="component" value="Unassembled WGS sequence"/>
</dbReference>
<gene>
    <name evidence="1" type="ORF">GCM10009680_05850</name>
</gene>
<keyword evidence="2" id="KW-1185">Reference proteome</keyword>
<reference evidence="2" key="1">
    <citation type="journal article" date="2019" name="Int. J. Syst. Evol. Microbiol.">
        <title>The Global Catalogue of Microorganisms (GCM) 10K type strain sequencing project: providing services to taxonomists for standard genome sequencing and annotation.</title>
        <authorList>
            <consortium name="The Broad Institute Genomics Platform"/>
            <consortium name="The Broad Institute Genome Sequencing Center for Infectious Disease"/>
            <person name="Wu L."/>
            <person name="Ma J."/>
        </authorList>
    </citation>
    <scope>NUCLEOTIDE SEQUENCE [LARGE SCALE GENOMIC DNA]</scope>
    <source>
        <strain evidence="2">JCM 13244</strain>
    </source>
</reference>
<evidence type="ECO:0008006" key="3">
    <source>
        <dbReference type="Google" id="ProtNLM"/>
    </source>
</evidence>
<dbReference type="SUPFAM" id="SSF53474">
    <property type="entry name" value="alpha/beta-Hydrolases"/>
    <property type="match status" value="1"/>
</dbReference>
<name>A0ABP4SFD0_9ACTN</name>
<proteinExistence type="predicted"/>
<comment type="caution">
    <text evidence="1">The sequence shown here is derived from an EMBL/GenBank/DDBJ whole genome shotgun (WGS) entry which is preliminary data.</text>
</comment>